<proteinExistence type="predicted"/>
<dbReference type="PRINTS" id="PR00111">
    <property type="entry name" value="ABHYDROLASE"/>
</dbReference>
<sequence>MTHLSDALHRPGAIIRYSDSGGDGPAVVFNHGAGMDHSVFAPQLQAVRATGRRAIVHDLRGHGASPLDDGIRFTAADALEDLAALLDALDLQHPVLVGHSLGGNLSQALVRRHPDRAAGLVVIGATWNAGPLTPAERLALRLAAPMLGLIPAGRLPGLMAKASAVTPAAVAATEAMFRRMPKRTFLDVWRATVSLVDPDPAYRTPVPLGLIRGADDRTGNIATAMPRWAAAEGVTERVIPHAGHVATLDAPEATTAALLTLV</sequence>
<keyword evidence="1 3" id="KW-0378">Hydrolase</keyword>
<evidence type="ECO:0000313" key="3">
    <source>
        <dbReference type="EMBL" id="APZ33855.1"/>
    </source>
</evidence>
<dbReference type="PANTHER" id="PTHR43798:SF31">
    <property type="entry name" value="AB HYDROLASE SUPERFAMILY PROTEIN YCLE"/>
    <property type="match status" value="1"/>
</dbReference>
<dbReference type="STRING" id="36805.BOH66_06000"/>
<gene>
    <name evidence="3" type="ORF">BOH66_06000</name>
</gene>
<evidence type="ECO:0000259" key="2">
    <source>
        <dbReference type="Pfam" id="PF00561"/>
    </source>
</evidence>
<dbReference type="PANTHER" id="PTHR43798">
    <property type="entry name" value="MONOACYLGLYCEROL LIPASE"/>
    <property type="match status" value="1"/>
</dbReference>
<dbReference type="Proteomes" id="UP000187185">
    <property type="component" value="Chromosome"/>
</dbReference>
<dbReference type="InterPro" id="IPR000073">
    <property type="entry name" value="AB_hydrolase_1"/>
</dbReference>
<evidence type="ECO:0000313" key="4">
    <source>
        <dbReference type="Proteomes" id="UP000187185"/>
    </source>
</evidence>
<dbReference type="EMBL" id="CP018762">
    <property type="protein sequence ID" value="APZ33855.1"/>
    <property type="molecule type" value="Genomic_DNA"/>
</dbReference>
<name>A0A1P8U6W1_9MICO</name>
<organism evidence="3 4">
    <name type="scientific">Microbacterium aurum</name>
    <dbReference type="NCBI Taxonomy" id="36805"/>
    <lineage>
        <taxon>Bacteria</taxon>
        <taxon>Bacillati</taxon>
        <taxon>Actinomycetota</taxon>
        <taxon>Actinomycetes</taxon>
        <taxon>Micrococcales</taxon>
        <taxon>Microbacteriaceae</taxon>
        <taxon>Microbacterium</taxon>
    </lineage>
</organism>
<feature type="domain" description="AB hydrolase-1" evidence="2">
    <location>
        <begin position="25"/>
        <end position="251"/>
    </location>
</feature>
<dbReference type="InterPro" id="IPR050266">
    <property type="entry name" value="AB_hydrolase_sf"/>
</dbReference>
<dbReference type="AlphaFoldDB" id="A0A1P8U6W1"/>
<keyword evidence="4" id="KW-1185">Reference proteome</keyword>
<dbReference type="InterPro" id="IPR029058">
    <property type="entry name" value="AB_hydrolase_fold"/>
</dbReference>
<dbReference type="KEGG" id="maur:BOH66_06000"/>
<dbReference type="RefSeq" id="WP_076690171.1">
    <property type="nucleotide sequence ID" value="NZ_CP018762.1"/>
</dbReference>
<dbReference type="SUPFAM" id="SSF53474">
    <property type="entry name" value="alpha/beta-Hydrolases"/>
    <property type="match status" value="1"/>
</dbReference>
<dbReference type="GO" id="GO:0016787">
    <property type="term" value="F:hydrolase activity"/>
    <property type="evidence" value="ECO:0007669"/>
    <property type="project" value="UniProtKB-KW"/>
</dbReference>
<dbReference type="GO" id="GO:0016020">
    <property type="term" value="C:membrane"/>
    <property type="evidence" value="ECO:0007669"/>
    <property type="project" value="TreeGrafter"/>
</dbReference>
<dbReference type="Gene3D" id="3.40.50.1820">
    <property type="entry name" value="alpha/beta hydrolase"/>
    <property type="match status" value="1"/>
</dbReference>
<dbReference type="OrthoDB" id="3771266at2"/>
<evidence type="ECO:0000256" key="1">
    <source>
        <dbReference type="ARBA" id="ARBA00022801"/>
    </source>
</evidence>
<dbReference type="Pfam" id="PF00561">
    <property type="entry name" value="Abhydrolase_1"/>
    <property type="match status" value="1"/>
</dbReference>
<reference evidence="3 4" key="1">
    <citation type="submission" date="2016-12" db="EMBL/GenBank/DDBJ databases">
        <title>Complete genome sequence of Microbacterium aurum KACC 15219.</title>
        <authorList>
            <person name="Jung Y."/>
            <person name="Shin J.-H."/>
            <person name="Lee Y.-J."/>
            <person name="Yi H."/>
            <person name="Bahn Y.-S."/>
            <person name="Kim J.F."/>
            <person name="Lee D.-W."/>
        </authorList>
    </citation>
    <scope>NUCLEOTIDE SEQUENCE [LARGE SCALE GENOMIC DNA]</scope>
    <source>
        <strain evidence="3 4">KACC 15219</strain>
    </source>
</reference>
<accession>A0A1P8U6W1</accession>
<protein>
    <submittedName>
        <fullName evidence="3">Alpha/beta hydrolase</fullName>
    </submittedName>
</protein>